<organism evidence="1 2">
    <name type="scientific">Deinococcus hohokamensis</name>
    <dbReference type="NCBI Taxonomy" id="309883"/>
    <lineage>
        <taxon>Bacteria</taxon>
        <taxon>Thermotogati</taxon>
        <taxon>Deinococcota</taxon>
        <taxon>Deinococci</taxon>
        <taxon>Deinococcales</taxon>
        <taxon>Deinococcaceae</taxon>
        <taxon>Deinococcus</taxon>
    </lineage>
</organism>
<dbReference type="PIRSF" id="PIRSF006380">
    <property type="entry name" value="UCP006380"/>
    <property type="match status" value="1"/>
</dbReference>
<reference evidence="2" key="1">
    <citation type="journal article" date="2019" name="Int. J. Syst. Evol. Microbiol.">
        <title>The Global Catalogue of Microorganisms (GCM) 10K type strain sequencing project: providing services to taxonomists for standard genome sequencing and annotation.</title>
        <authorList>
            <consortium name="The Broad Institute Genomics Platform"/>
            <consortium name="The Broad Institute Genome Sequencing Center for Infectious Disease"/>
            <person name="Wu L."/>
            <person name="Ma J."/>
        </authorList>
    </citation>
    <scope>NUCLEOTIDE SEQUENCE [LARGE SCALE GENOMIC DNA]</scope>
    <source>
        <strain evidence="2">CCUG 55995</strain>
    </source>
</reference>
<dbReference type="RefSeq" id="WP_380063051.1">
    <property type="nucleotide sequence ID" value="NZ_JBHSEI010000013.1"/>
</dbReference>
<keyword evidence="2" id="KW-1185">Reference proteome</keyword>
<name>A0ABV9ICK1_9DEIO</name>
<proteinExistence type="inferred from homology"/>
<evidence type="ECO:0000313" key="1">
    <source>
        <dbReference type="EMBL" id="MFC4640061.1"/>
    </source>
</evidence>
<accession>A0ABV9ICK1</accession>
<dbReference type="PANTHER" id="PTHR39518">
    <property type="entry name" value="UPF0215 PROTEIN MJ1150"/>
    <property type="match status" value="1"/>
</dbReference>
<evidence type="ECO:0000313" key="2">
    <source>
        <dbReference type="Proteomes" id="UP001595952"/>
    </source>
</evidence>
<dbReference type="Proteomes" id="UP001595952">
    <property type="component" value="Unassembled WGS sequence"/>
</dbReference>
<comment type="caution">
    <text evidence="1">The sequence shown here is derived from an EMBL/GenBank/DDBJ whole genome shotgun (WGS) entry which is preliminary data.</text>
</comment>
<dbReference type="InterPro" id="IPR002802">
    <property type="entry name" value="Endo_dU"/>
</dbReference>
<protein>
    <submittedName>
        <fullName evidence="1">DUF99 family protein</fullName>
    </submittedName>
</protein>
<dbReference type="PANTHER" id="PTHR39518:SF2">
    <property type="entry name" value="UPF0215 PROTEIN MJ1150"/>
    <property type="match status" value="1"/>
</dbReference>
<sequence length="184" mass="19500">MKLSHAIGFDDAPFERTWRGNVRVFGAAYAGAHLHAVVSGQVRRDGRNATAELARLAGGAEHLQLIFLQGIALAGFNVVDLPGLHALSGLPVLVVARRPPNLERIRAALLEQVPGGARKWRLVQQAGEMEPCAGVYVQRAGLSLAQAEQAVSAFARSSRVPEPLRTAHLIAGGVTRGHSGGTRV</sequence>
<dbReference type="HAMAP" id="MF_00582">
    <property type="entry name" value="UPF0215"/>
    <property type="match status" value="1"/>
</dbReference>
<gene>
    <name evidence="1" type="ORF">ACFO0D_17165</name>
</gene>
<dbReference type="EMBL" id="JBHSEI010000013">
    <property type="protein sequence ID" value="MFC4640061.1"/>
    <property type="molecule type" value="Genomic_DNA"/>
</dbReference>
<dbReference type="Pfam" id="PF01949">
    <property type="entry name" value="Endo_dU"/>
    <property type="match status" value="1"/>
</dbReference>
<dbReference type="Gene3D" id="3.30.2170.10">
    <property type="entry name" value="archaeoglobus fulgidus dsm 4304 superfamily"/>
    <property type="match status" value="1"/>
</dbReference>